<evidence type="ECO:0008006" key="5">
    <source>
        <dbReference type="Google" id="ProtNLM"/>
    </source>
</evidence>
<keyword evidence="2" id="KW-0812">Transmembrane</keyword>
<feature type="transmembrane region" description="Helical" evidence="2">
    <location>
        <begin position="12"/>
        <end position="29"/>
    </location>
</feature>
<dbReference type="RefSeq" id="WP_123896875.1">
    <property type="nucleotide sequence ID" value="NZ_RPFJ01000006.1"/>
</dbReference>
<dbReference type="Proteomes" id="UP000270856">
    <property type="component" value="Unassembled WGS sequence"/>
</dbReference>
<keyword evidence="2" id="KW-0472">Membrane</keyword>
<proteinExistence type="predicted"/>
<reference evidence="3 4" key="1">
    <citation type="submission" date="2018-11" db="EMBL/GenBank/DDBJ databases">
        <title>Aureibaculum marinum gen. nov., sp. nov., a member of the family Flavobacteriaceae isolated from the Bohai Sea.</title>
        <authorList>
            <person name="Ji X."/>
        </authorList>
    </citation>
    <scope>NUCLEOTIDE SEQUENCE [LARGE SCALE GENOMIC DNA]</scope>
    <source>
        <strain evidence="3 4">BH-SD17</strain>
    </source>
</reference>
<organism evidence="3 4">
    <name type="scientific">Aureibaculum marinum</name>
    <dbReference type="NCBI Taxonomy" id="2487930"/>
    <lineage>
        <taxon>Bacteria</taxon>
        <taxon>Pseudomonadati</taxon>
        <taxon>Bacteroidota</taxon>
        <taxon>Flavobacteriia</taxon>
        <taxon>Flavobacteriales</taxon>
        <taxon>Flavobacteriaceae</taxon>
        <taxon>Aureibaculum</taxon>
    </lineage>
</organism>
<dbReference type="AlphaFoldDB" id="A0A3N4NWB9"/>
<dbReference type="EMBL" id="RPFJ01000006">
    <property type="protein sequence ID" value="RPD98558.1"/>
    <property type="molecule type" value="Genomic_DNA"/>
</dbReference>
<gene>
    <name evidence="3" type="ORF">EGM88_05030</name>
</gene>
<feature type="coiled-coil region" evidence="1">
    <location>
        <begin position="39"/>
        <end position="73"/>
    </location>
</feature>
<evidence type="ECO:0000256" key="1">
    <source>
        <dbReference type="SAM" id="Coils"/>
    </source>
</evidence>
<accession>A0A3N4NWB9</accession>
<name>A0A3N4NWB9_9FLAO</name>
<sequence length="301" mass="33701">MEEQKSSSNKKIIIGILLALLVGLGVYTIRTNSKFKASEEFLKQEKEQILGNLTAMEEKYDTAIAQNNSMAEELSIERDRIIAFKDSVKNLKETNWSLIRRYRNKIAELEKTNERLMSVADSLFLVNNDLTIQRDSITGKLIEQTNANDTLLAQNMDLSEKVKIGGALRVNSVAATAMRLRGNGKYAETTKAQKAEAIRVSFRLEGNEIATPGEKTAHIIIQNPTGKVLSEKGTFTTNDGKELPYTDMDVIDYKNVDRDVVLFVEKIPQKFIKGNYTVKVYVEGNIVGATKLELKDAFLGL</sequence>
<keyword evidence="4" id="KW-1185">Reference proteome</keyword>
<evidence type="ECO:0000256" key="2">
    <source>
        <dbReference type="SAM" id="Phobius"/>
    </source>
</evidence>
<keyword evidence="2" id="KW-1133">Transmembrane helix</keyword>
<dbReference type="OrthoDB" id="1115172at2"/>
<evidence type="ECO:0000313" key="3">
    <source>
        <dbReference type="EMBL" id="RPD98558.1"/>
    </source>
</evidence>
<keyword evidence="1" id="KW-0175">Coiled coil</keyword>
<protein>
    <recommendedName>
        <fullName evidence="5">Chromosome partitioning protein ParA</fullName>
    </recommendedName>
</protein>
<comment type="caution">
    <text evidence="3">The sequence shown here is derived from an EMBL/GenBank/DDBJ whole genome shotgun (WGS) entry which is preliminary data.</text>
</comment>
<evidence type="ECO:0000313" key="4">
    <source>
        <dbReference type="Proteomes" id="UP000270856"/>
    </source>
</evidence>